<sequence length="300" mass="32418">MASLQVFNVLTDFSVTSANALQYAMVLAKHVKARINLIHVIPSAAERGVGSVWTMSTPAPTPAQATDMLQILARQVEQQVPCTYEVLYGAAAPSLPQLLEHTGNSVTVVGNAFPQKPTAATTSSSVALHLIRMVQQPLLVVPLTYSYRGLPRRVVLDTDRLPVRLPHSARLVPELLAQLVSNSEPMLLSEAPGDVDQLLSRLIPAVVGIHVYTSEHSPLMAEVADEIQNMGLLEGVAHTVSTSRYPCIEQGIRYAAAREGADMLSFVARQKTYSDALFYTSVTARLIASSRIPVLTCPEA</sequence>
<proteinExistence type="inferred from homology"/>
<dbReference type="OrthoDB" id="870142at2"/>
<dbReference type="PANTHER" id="PTHR46268">
    <property type="entry name" value="STRESS RESPONSE PROTEIN NHAX"/>
    <property type="match status" value="1"/>
</dbReference>
<dbReference type="RefSeq" id="WP_139514119.1">
    <property type="nucleotide sequence ID" value="NZ_CP040896.1"/>
</dbReference>
<evidence type="ECO:0000313" key="4">
    <source>
        <dbReference type="Proteomes" id="UP000305398"/>
    </source>
</evidence>
<dbReference type="SUPFAM" id="SSF52402">
    <property type="entry name" value="Adenine nucleotide alpha hydrolases-like"/>
    <property type="match status" value="2"/>
</dbReference>
<evidence type="ECO:0000259" key="2">
    <source>
        <dbReference type="Pfam" id="PF00582"/>
    </source>
</evidence>
<dbReference type="Proteomes" id="UP000305398">
    <property type="component" value="Chromosome"/>
</dbReference>
<comment type="similarity">
    <text evidence="1">Belongs to the universal stress protein A family.</text>
</comment>
<gene>
    <name evidence="3" type="ORF">FHG12_02510</name>
</gene>
<accession>A0A5B7ZV15</accession>
<dbReference type="EMBL" id="CP040896">
    <property type="protein sequence ID" value="QDA59044.1"/>
    <property type="molecule type" value="Genomic_DNA"/>
</dbReference>
<dbReference type="InterPro" id="IPR006016">
    <property type="entry name" value="UspA"/>
</dbReference>
<organism evidence="3 4">
    <name type="scientific">Hymenobacter jejuensis</name>
    <dbReference type="NCBI Taxonomy" id="2502781"/>
    <lineage>
        <taxon>Bacteria</taxon>
        <taxon>Pseudomonadati</taxon>
        <taxon>Bacteroidota</taxon>
        <taxon>Cytophagia</taxon>
        <taxon>Cytophagales</taxon>
        <taxon>Hymenobacteraceae</taxon>
        <taxon>Hymenobacter</taxon>
    </lineage>
</organism>
<dbReference type="PANTHER" id="PTHR46268:SF6">
    <property type="entry name" value="UNIVERSAL STRESS PROTEIN UP12"/>
    <property type="match status" value="1"/>
</dbReference>
<reference evidence="3 4" key="1">
    <citation type="submission" date="2019-06" db="EMBL/GenBank/DDBJ databases">
        <authorList>
            <person name="Srinivasan S."/>
        </authorList>
    </citation>
    <scope>NUCLEOTIDE SEQUENCE [LARGE SCALE GENOMIC DNA]</scope>
    <source>
        <strain evidence="3 4">17J68-5</strain>
    </source>
</reference>
<keyword evidence="4" id="KW-1185">Reference proteome</keyword>
<evidence type="ECO:0000313" key="3">
    <source>
        <dbReference type="EMBL" id="QDA59044.1"/>
    </source>
</evidence>
<dbReference type="AlphaFoldDB" id="A0A5B7ZV15"/>
<evidence type="ECO:0000256" key="1">
    <source>
        <dbReference type="ARBA" id="ARBA00008791"/>
    </source>
</evidence>
<dbReference type="KEGG" id="hyj:FHG12_02510"/>
<feature type="domain" description="UspA" evidence="2">
    <location>
        <begin position="9"/>
        <end position="142"/>
    </location>
</feature>
<dbReference type="CDD" id="cd00293">
    <property type="entry name" value="USP-like"/>
    <property type="match status" value="1"/>
</dbReference>
<name>A0A5B7ZV15_9BACT</name>
<protein>
    <submittedName>
        <fullName evidence="3">Universal stress protein</fullName>
    </submittedName>
</protein>
<dbReference type="Gene3D" id="3.40.50.12370">
    <property type="match status" value="1"/>
</dbReference>
<dbReference type="Pfam" id="PF00582">
    <property type="entry name" value="Usp"/>
    <property type="match status" value="1"/>
</dbReference>